<evidence type="ECO:0000313" key="1">
    <source>
        <dbReference type="EMBL" id="MEE1866581.1"/>
    </source>
</evidence>
<dbReference type="AlphaFoldDB" id="A0AB35WR26"/>
<dbReference type="RefSeq" id="WP_136477390.1">
    <property type="nucleotide sequence ID" value="NZ_JAZDCU010000004.1"/>
</dbReference>
<sequence>MDIQTSLNYLEQLHLPAPRLTRSALQSTRNAAPLQADTVDSAAGIQDNKLITFTSNLDTKYKEVVKYSTQIAQRAANAKHDMLTERMDWYNTYIETLRHAGWIGSDNKLTEYHGADLDVTMESVALELIQLAAGPNAALLLEITNAAISTLKGDNELSLKLQKASVRGKSGTFDILPCLQRDDDVVMYDHSMVFEHSTTSGSFLFWDWSLKEVDLQHVANEWTLNYSHYQQVEAGIKKALGESSNSFFENIKL</sequence>
<protein>
    <recommendedName>
        <fullName evidence="3">Virulence factor Evf domain-containing protein</fullName>
    </recommendedName>
</protein>
<organism evidence="1 2">
    <name type="scientific">Pseudomonas auratipiscis</name>
    <dbReference type="NCBI Taxonomy" id="3115853"/>
    <lineage>
        <taxon>Bacteria</taxon>
        <taxon>Pseudomonadati</taxon>
        <taxon>Pseudomonadota</taxon>
        <taxon>Gammaproteobacteria</taxon>
        <taxon>Pseudomonadales</taxon>
        <taxon>Pseudomonadaceae</taxon>
        <taxon>Pseudomonas</taxon>
    </lineage>
</organism>
<reference evidence="1 2" key="1">
    <citation type="submission" date="2024-01" db="EMBL/GenBank/DDBJ databases">
        <title>Unpublished Manusciprt.</title>
        <authorList>
            <person name="Duman M."/>
            <person name="Valdes E.G."/>
            <person name="Ajmi N."/>
            <person name="Altun S."/>
            <person name="Saticioglu I.B."/>
        </authorList>
    </citation>
    <scope>NUCLEOTIDE SEQUENCE [LARGE SCALE GENOMIC DNA]</scope>
    <source>
        <strain evidence="1 2">120P</strain>
    </source>
</reference>
<dbReference type="EMBL" id="JAZDQP010000005">
    <property type="protein sequence ID" value="MEE1866581.1"/>
    <property type="molecule type" value="Genomic_DNA"/>
</dbReference>
<accession>A0AB35WR26</accession>
<evidence type="ECO:0000313" key="2">
    <source>
        <dbReference type="Proteomes" id="UP001307839"/>
    </source>
</evidence>
<keyword evidence="2" id="KW-1185">Reference proteome</keyword>
<proteinExistence type="predicted"/>
<name>A0AB35WR26_9PSED</name>
<comment type="caution">
    <text evidence="1">The sequence shown here is derived from an EMBL/GenBank/DDBJ whole genome shotgun (WGS) entry which is preliminary data.</text>
</comment>
<dbReference type="Proteomes" id="UP001307839">
    <property type="component" value="Unassembled WGS sequence"/>
</dbReference>
<evidence type="ECO:0008006" key="3">
    <source>
        <dbReference type="Google" id="ProtNLM"/>
    </source>
</evidence>
<gene>
    <name evidence="1" type="ORF">V0R53_09230</name>
</gene>